<keyword evidence="3" id="KW-1185">Reference proteome</keyword>
<accession>A0A1X1XY41</accession>
<proteinExistence type="predicted"/>
<dbReference type="RefSeq" id="WP_083071428.1">
    <property type="nucleotide sequence ID" value="NZ_LQPE01000115.1"/>
</dbReference>
<organism evidence="2 3">
    <name type="scientific">Mycobacterium kyorinense</name>
    <dbReference type="NCBI Taxonomy" id="487514"/>
    <lineage>
        <taxon>Bacteria</taxon>
        <taxon>Bacillati</taxon>
        <taxon>Actinomycetota</taxon>
        <taxon>Actinomycetes</taxon>
        <taxon>Mycobacteriales</taxon>
        <taxon>Mycobacteriaceae</taxon>
        <taxon>Mycobacterium</taxon>
    </lineage>
</organism>
<name>A0A1X1XY41_9MYCO</name>
<dbReference type="Proteomes" id="UP000193487">
    <property type="component" value="Unassembled WGS sequence"/>
</dbReference>
<protein>
    <submittedName>
        <fullName evidence="2">Uncharacterized protein</fullName>
    </submittedName>
</protein>
<evidence type="ECO:0000313" key="2">
    <source>
        <dbReference type="EMBL" id="ORW03729.1"/>
    </source>
</evidence>
<feature type="region of interest" description="Disordered" evidence="1">
    <location>
        <begin position="1"/>
        <end position="21"/>
    </location>
</feature>
<sequence>MAAALAELTTPKDGEHMARGKPVRVGGTVRTIPAAKVARFEAINAQLDDLFPDDRGRDRSHERAAARQAAALYLLGDLDTYDAGDALADARRALDAAAAAARVVVMLANEDRGPGHEAPLSREIRVDRLTVRKWIGKQDRR</sequence>
<comment type="caution">
    <text evidence="2">The sequence shown here is derived from an EMBL/GenBank/DDBJ whole genome shotgun (WGS) entry which is preliminary data.</text>
</comment>
<dbReference type="AlphaFoldDB" id="A0A1X1XY41"/>
<dbReference type="EMBL" id="LQPE01000115">
    <property type="protein sequence ID" value="ORW03729.1"/>
    <property type="molecule type" value="Genomic_DNA"/>
</dbReference>
<gene>
    <name evidence="2" type="ORF">AWC14_00375</name>
</gene>
<evidence type="ECO:0000313" key="3">
    <source>
        <dbReference type="Proteomes" id="UP000193487"/>
    </source>
</evidence>
<reference evidence="2 3" key="1">
    <citation type="submission" date="2016-01" db="EMBL/GenBank/DDBJ databases">
        <title>The new phylogeny of the genus Mycobacterium.</title>
        <authorList>
            <person name="Tarcisio F."/>
            <person name="Conor M."/>
            <person name="Antonella G."/>
            <person name="Elisabetta G."/>
            <person name="Giulia F.S."/>
            <person name="Sara T."/>
            <person name="Anna F."/>
            <person name="Clotilde B."/>
            <person name="Roberto B."/>
            <person name="Veronica D.S."/>
            <person name="Fabio R."/>
            <person name="Monica P."/>
            <person name="Olivier J."/>
            <person name="Enrico T."/>
            <person name="Nicola S."/>
        </authorList>
    </citation>
    <scope>NUCLEOTIDE SEQUENCE [LARGE SCALE GENOMIC DNA]</scope>
    <source>
        <strain evidence="2 3">DSM 45166</strain>
    </source>
</reference>
<evidence type="ECO:0000256" key="1">
    <source>
        <dbReference type="SAM" id="MobiDB-lite"/>
    </source>
</evidence>